<feature type="region of interest" description="Disordered" evidence="1">
    <location>
        <begin position="39"/>
        <end position="99"/>
    </location>
</feature>
<proteinExistence type="predicted"/>
<organism evidence="2 3">
    <name type="scientific">Linum trigynum</name>
    <dbReference type="NCBI Taxonomy" id="586398"/>
    <lineage>
        <taxon>Eukaryota</taxon>
        <taxon>Viridiplantae</taxon>
        <taxon>Streptophyta</taxon>
        <taxon>Embryophyta</taxon>
        <taxon>Tracheophyta</taxon>
        <taxon>Spermatophyta</taxon>
        <taxon>Magnoliopsida</taxon>
        <taxon>eudicotyledons</taxon>
        <taxon>Gunneridae</taxon>
        <taxon>Pentapetalae</taxon>
        <taxon>rosids</taxon>
        <taxon>fabids</taxon>
        <taxon>Malpighiales</taxon>
        <taxon>Linaceae</taxon>
        <taxon>Linum</taxon>
    </lineage>
</organism>
<dbReference type="AlphaFoldDB" id="A0AAV2GAC4"/>
<reference evidence="2 3" key="1">
    <citation type="submission" date="2024-04" db="EMBL/GenBank/DDBJ databases">
        <authorList>
            <person name="Fracassetti M."/>
        </authorList>
    </citation>
    <scope>NUCLEOTIDE SEQUENCE [LARGE SCALE GENOMIC DNA]</scope>
</reference>
<gene>
    <name evidence="2" type="ORF">LTRI10_LOCUS46799</name>
</gene>
<feature type="compositionally biased region" description="Basic and acidic residues" evidence="1">
    <location>
        <begin position="49"/>
        <end position="69"/>
    </location>
</feature>
<sequence length="99" mass="10665">MARKCSPIELVSSQGKHLGTGFSRLVLASHTGNQRATLSGKIEGVGPAGEDRGRRRTEADRCGEMEHRGRPYWGRYTVPANSVKREGSDPVGEKEGGGE</sequence>
<evidence type="ECO:0000313" key="3">
    <source>
        <dbReference type="Proteomes" id="UP001497516"/>
    </source>
</evidence>
<evidence type="ECO:0000256" key="1">
    <source>
        <dbReference type="SAM" id="MobiDB-lite"/>
    </source>
</evidence>
<dbReference type="Proteomes" id="UP001497516">
    <property type="component" value="Chromosome 8"/>
</dbReference>
<keyword evidence="3" id="KW-1185">Reference proteome</keyword>
<accession>A0AAV2GAC4</accession>
<name>A0AAV2GAC4_9ROSI</name>
<protein>
    <submittedName>
        <fullName evidence="2">Uncharacterized protein</fullName>
    </submittedName>
</protein>
<dbReference type="EMBL" id="OZ034821">
    <property type="protein sequence ID" value="CAL1407112.1"/>
    <property type="molecule type" value="Genomic_DNA"/>
</dbReference>
<evidence type="ECO:0000313" key="2">
    <source>
        <dbReference type="EMBL" id="CAL1407112.1"/>
    </source>
</evidence>
<feature type="compositionally biased region" description="Basic and acidic residues" evidence="1">
    <location>
        <begin position="83"/>
        <end position="99"/>
    </location>
</feature>